<dbReference type="Proteomes" id="UP001601303">
    <property type="component" value="Unassembled WGS sequence"/>
</dbReference>
<dbReference type="RefSeq" id="WP_388101629.1">
    <property type="nucleotide sequence ID" value="NZ_JBIAHM010000001.1"/>
</dbReference>
<accession>A0ABW6LTE6</accession>
<reference evidence="1 2" key="1">
    <citation type="submission" date="2024-10" db="EMBL/GenBank/DDBJ databases">
        <title>The Natural Products Discovery Center: Release of the First 8490 Sequenced Strains for Exploring Actinobacteria Biosynthetic Diversity.</title>
        <authorList>
            <person name="Kalkreuter E."/>
            <person name="Kautsar S.A."/>
            <person name="Yang D."/>
            <person name="Bader C.D."/>
            <person name="Teijaro C.N."/>
            <person name="Fluegel L."/>
            <person name="Davis C.M."/>
            <person name="Simpson J.R."/>
            <person name="Lauterbach L."/>
            <person name="Steele A.D."/>
            <person name="Gui C."/>
            <person name="Meng S."/>
            <person name="Li G."/>
            <person name="Viehrig K."/>
            <person name="Ye F."/>
            <person name="Su P."/>
            <person name="Kiefer A.F."/>
            <person name="Nichols A."/>
            <person name="Cepeda A.J."/>
            <person name="Yan W."/>
            <person name="Fan B."/>
            <person name="Jiang Y."/>
            <person name="Adhikari A."/>
            <person name="Zheng C.-J."/>
            <person name="Schuster L."/>
            <person name="Cowan T.M."/>
            <person name="Smanski M.J."/>
            <person name="Chevrette M.G."/>
            <person name="De Carvalho L.P.S."/>
            <person name="Shen B."/>
        </authorList>
    </citation>
    <scope>NUCLEOTIDE SEQUENCE [LARGE SCALE GENOMIC DNA]</scope>
    <source>
        <strain evidence="1 2">NPDC006488</strain>
    </source>
</reference>
<evidence type="ECO:0000313" key="1">
    <source>
        <dbReference type="EMBL" id="MFE9597181.1"/>
    </source>
</evidence>
<sequence>MRLDGQWWLVSGASSIRATDPAFTSMLDGFAQAMTAADQAVAVLRVRQNQSLASRAGGKR</sequence>
<name>A0ABW6LTE6_9ACTN</name>
<comment type="caution">
    <text evidence="1">The sequence shown here is derived from an EMBL/GenBank/DDBJ whole genome shotgun (WGS) entry which is preliminary data.</text>
</comment>
<protein>
    <submittedName>
        <fullName evidence="1">Uncharacterized protein</fullName>
    </submittedName>
</protein>
<gene>
    <name evidence="1" type="ORF">ACFYNQ_01225</name>
</gene>
<keyword evidence="2" id="KW-1185">Reference proteome</keyword>
<organism evidence="1 2">
    <name type="scientific">Streptomyces hokutonensis</name>
    <dbReference type="NCBI Taxonomy" id="1306990"/>
    <lineage>
        <taxon>Bacteria</taxon>
        <taxon>Bacillati</taxon>
        <taxon>Actinomycetota</taxon>
        <taxon>Actinomycetes</taxon>
        <taxon>Kitasatosporales</taxon>
        <taxon>Streptomycetaceae</taxon>
        <taxon>Streptomyces</taxon>
    </lineage>
</organism>
<dbReference type="EMBL" id="JBIAHM010000001">
    <property type="protein sequence ID" value="MFE9597181.1"/>
    <property type="molecule type" value="Genomic_DNA"/>
</dbReference>
<evidence type="ECO:0000313" key="2">
    <source>
        <dbReference type="Proteomes" id="UP001601303"/>
    </source>
</evidence>
<proteinExistence type="predicted"/>